<keyword evidence="1" id="KW-1133">Transmembrane helix</keyword>
<dbReference type="RefSeq" id="WP_145231039.1">
    <property type="nucleotide sequence ID" value="NZ_CP036343.1"/>
</dbReference>
<dbReference type="Proteomes" id="UP000316855">
    <property type="component" value="Chromosome"/>
</dbReference>
<protein>
    <submittedName>
        <fullName evidence="3">N-acetylglucosaminyl-diphospho-decaprenol L-rhamnosyltransferase</fullName>
        <ecNumber evidence="3">2.4.1.289</ecNumber>
    </submittedName>
</protein>
<dbReference type="GO" id="GO:0102096">
    <property type="term" value="F:decaprenyl-N-acetyl-alpha-D-glucosaminyl-pyrophosphate:dTDP-alpha-L-rhamnose rhamnosyltransferase activity"/>
    <property type="evidence" value="ECO:0007669"/>
    <property type="project" value="UniProtKB-EC"/>
</dbReference>
<dbReference type="SUPFAM" id="SSF53448">
    <property type="entry name" value="Nucleotide-diphospho-sugar transferases"/>
    <property type="match status" value="1"/>
</dbReference>
<keyword evidence="3" id="KW-0808">Transferase</keyword>
<gene>
    <name evidence="3" type="primary">wbbL</name>
    <name evidence="3" type="ORF">Pan161_47000</name>
</gene>
<dbReference type="PANTHER" id="PTHR43179">
    <property type="entry name" value="RHAMNOSYLTRANSFERASE WBBL"/>
    <property type="match status" value="1"/>
</dbReference>
<reference evidence="3 4" key="1">
    <citation type="submission" date="2019-02" db="EMBL/GenBank/DDBJ databases">
        <title>Deep-cultivation of Planctomycetes and their phenomic and genomic characterization uncovers novel biology.</title>
        <authorList>
            <person name="Wiegand S."/>
            <person name="Jogler M."/>
            <person name="Boedeker C."/>
            <person name="Pinto D."/>
            <person name="Vollmers J."/>
            <person name="Rivas-Marin E."/>
            <person name="Kohn T."/>
            <person name="Peeters S.H."/>
            <person name="Heuer A."/>
            <person name="Rast P."/>
            <person name="Oberbeckmann S."/>
            <person name="Bunk B."/>
            <person name="Jeske O."/>
            <person name="Meyerdierks A."/>
            <person name="Storesund J.E."/>
            <person name="Kallscheuer N."/>
            <person name="Luecker S."/>
            <person name="Lage O.M."/>
            <person name="Pohl T."/>
            <person name="Merkel B.J."/>
            <person name="Hornburger P."/>
            <person name="Mueller R.-W."/>
            <person name="Bruemmer F."/>
            <person name="Labrenz M."/>
            <person name="Spormann A.M."/>
            <person name="Op den Camp H."/>
            <person name="Overmann J."/>
            <person name="Amann R."/>
            <person name="Jetten M.S.M."/>
            <person name="Mascher T."/>
            <person name="Medema M.H."/>
            <person name="Devos D.P."/>
            <person name="Kaster A.-K."/>
            <person name="Ovreas L."/>
            <person name="Rohde M."/>
            <person name="Galperin M.Y."/>
            <person name="Jogler C."/>
        </authorList>
    </citation>
    <scope>NUCLEOTIDE SEQUENCE [LARGE SCALE GENOMIC DNA]</scope>
    <source>
        <strain evidence="3 4">Pan161</strain>
    </source>
</reference>
<keyword evidence="4" id="KW-1185">Reference proteome</keyword>
<dbReference type="InterPro" id="IPR001173">
    <property type="entry name" value="Glyco_trans_2-like"/>
</dbReference>
<dbReference type="CDD" id="cd04186">
    <property type="entry name" value="GT_2_like_c"/>
    <property type="match status" value="1"/>
</dbReference>
<keyword evidence="1" id="KW-0812">Transmembrane</keyword>
<evidence type="ECO:0000313" key="3">
    <source>
        <dbReference type="EMBL" id="QDT93028.1"/>
    </source>
</evidence>
<keyword evidence="1" id="KW-0472">Membrane</keyword>
<keyword evidence="3" id="KW-0328">Glycosyltransferase</keyword>
<feature type="domain" description="Glycosyltransferase 2-like" evidence="2">
    <location>
        <begin position="7"/>
        <end position="194"/>
    </location>
</feature>
<dbReference type="EC" id="2.4.1.289" evidence="3"/>
<dbReference type="InterPro" id="IPR029044">
    <property type="entry name" value="Nucleotide-diphossugar_trans"/>
</dbReference>
<evidence type="ECO:0000256" key="1">
    <source>
        <dbReference type="SAM" id="Phobius"/>
    </source>
</evidence>
<dbReference type="PANTHER" id="PTHR43179:SF7">
    <property type="entry name" value="RHAMNOSYLTRANSFERASE WBBL"/>
    <property type="match status" value="1"/>
</dbReference>
<dbReference type="Pfam" id="PF00535">
    <property type="entry name" value="Glycos_transf_2"/>
    <property type="match status" value="1"/>
</dbReference>
<name>A0A517VJ46_9PLAN</name>
<feature type="transmembrane region" description="Helical" evidence="1">
    <location>
        <begin position="268"/>
        <end position="287"/>
    </location>
</feature>
<dbReference type="AlphaFoldDB" id="A0A517VJ46"/>
<proteinExistence type="predicted"/>
<dbReference type="OrthoDB" id="9771846at2"/>
<dbReference type="EMBL" id="CP036343">
    <property type="protein sequence ID" value="QDT93028.1"/>
    <property type="molecule type" value="Genomic_DNA"/>
</dbReference>
<evidence type="ECO:0000313" key="4">
    <source>
        <dbReference type="Proteomes" id="UP000316855"/>
    </source>
</evidence>
<dbReference type="Gene3D" id="3.90.550.10">
    <property type="entry name" value="Spore Coat Polysaccharide Biosynthesis Protein SpsA, Chain A"/>
    <property type="match status" value="1"/>
</dbReference>
<evidence type="ECO:0000259" key="2">
    <source>
        <dbReference type="Pfam" id="PF00535"/>
    </source>
</evidence>
<accession>A0A517VJ46</accession>
<organism evidence="3 4">
    <name type="scientific">Gimesia algae</name>
    <dbReference type="NCBI Taxonomy" id="2527971"/>
    <lineage>
        <taxon>Bacteria</taxon>
        <taxon>Pseudomonadati</taxon>
        <taxon>Planctomycetota</taxon>
        <taxon>Planctomycetia</taxon>
        <taxon>Planctomycetales</taxon>
        <taxon>Planctomycetaceae</taxon>
        <taxon>Gimesia</taxon>
    </lineage>
</organism>
<sequence>MPLEQCSTIIVNYNSHIHVTECVRSVLTNAPQAEVIVVDNASTDDSLTILEVTFPDHPRLQIVRNPVNAGFAVACNLGTCQASKDYFFYLNPDCMISQETIPQLISSLKQNPQAGMAGGRLLNSDGSEQRGGRRKIPTPWSTFVKVFKLSALSRFFPRIFADFNLHEQGVPDKPIEVEAISGACMMIPRQAHEEVGGLDEDYFLHCEDLDWCLRFTLQGWKIVYVPDAVLTHFQGACSKSTPIIVEWYKHKGMVHFYRKFYRKQYSTILLWAVILMIWVRFAAIATLSKLMSICRTLTFTNEIPSEQPEPASSTTATISN</sequence>
<dbReference type="KEGG" id="gax:Pan161_47000"/>